<dbReference type="RefSeq" id="WP_078346033.1">
    <property type="nucleotide sequence ID" value="NZ_MBTF01000001.1"/>
</dbReference>
<feature type="transmembrane region" description="Helical" evidence="6">
    <location>
        <begin position="376"/>
        <end position="399"/>
    </location>
</feature>
<dbReference type="Pfam" id="PF12704">
    <property type="entry name" value="MacB_PCD"/>
    <property type="match status" value="1"/>
</dbReference>
<keyword evidence="2" id="KW-1003">Cell membrane</keyword>
<gene>
    <name evidence="9" type="ORF">BC343_01960</name>
</gene>
<keyword evidence="3 6" id="KW-0812">Transmembrane</keyword>
<feature type="domain" description="MacB-like periplasmic core" evidence="8">
    <location>
        <begin position="20"/>
        <end position="239"/>
    </location>
</feature>
<feature type="domain" description="ABC3 transporter permease C-terminal" evidence="7">
    <location>
        <begin position="285"/>
        <end position="399"/>
    </location>
</feature>
<comment type="caution">
    <text evidence="9">The sequence shown here is derived from an EMBL/GenBank/DDBJ whole genome shotgun (WGS) entry which is preliminary data.</text>
</comment>
<feature type="transmembrane region" description="Helical" evidence="6">
    <location>
        <begin position="335"/>
        <end position="356"/>
    </location>
</feature>
<comment type="subcellular location">
    <subcellularLocation>
        <location evidence="1">Cell membrane</location>
        <topology evidence="1">Multi-pass membrane protein</topology>
    </subcellularLocation>
</comment>
<name>A0A1S9PLN8_9SPHI</name>
<feature type="transmembrane region" description="Helical" evidence="6">
    <location>
        <begin position="21"/>
        <end position="42"/>
    </location>
</feature>
<feature type="transmembrane region" description="Helical" evidence="6">
    <location>
        <begin position="279"/>
        <end position="301"/>
    </location>
</feature>
<protein>
    <recommendedName>
        <fullName evidence="11">ABC transporter permease</fullName>
    </recommendedName>
</protein>
<dbReference type="InterPro" id="IPR025857">
    <property type="entry name" value="MacB_PCD"/>
</dbReference>
<evidence type="ECO:0000256" key="4">
    <source>
        <dbReference type="ARBA" id="ARBA00022989"/>
    </source>
</evidence>
<dbReference type="GO" id="GO:0022857">
    <property type="term" value="F:transmembrane transporter activity"/>
    <property type="evidence" value="ECO:0007669"/>
    <property type="project" value="TreeGrafter"/>
</dbReference>
<reference evidence="9 10" key="1">
    <citation type="submission" date="2016-07" db="EMBL/GenBank/DDBJ databases">
        <title>Genomic analysis of zinc-resistant bacterium Mucilaginibacter pedocola TBZ30.</title>
        <authorList>
            <person name="Huang J."/>
            <person name="Tang J."/>
        </authorList>
    </citation>
    <scope>NUCLEOTIDE SEQUENCE [LARGE SCALE GENOMIC DNA]</scope>
    <source>
        <strain evidence="9 10">TBZ30</strain>
    </source>
</reference>
<feature type="domain" description="ABC3 transporter permease C-terminal" evidence="7">
    <location>
        <begin position="668"/>
        <end position="777"/>
    </location>
</feature>
<dbReference type="InterPro" id="IPR003838">
    <property type="entry name" value="ABC3_permease_C"/>
</dbReference>
<keyword evidence="10" id="KW-1185">Reference proteome</keyword>
<evidence type="ECO:0000256" key="1">
    <source>
        <dbReference type="ARBA" id="ARBA00004651"/>
    </source>
</evidence>
<evidence type="ECO:0000259" key="8">
    <source>
        <dbReference type="Pfam" id="PF12704"/>
    </source>
</evidence>
<evidence type="ECO:0000259" key="7">
    <source>
        <dbReference type="Pfam" id="PF02687"/>
    </source>
</evidence>
<accession>A0A1S9PLN8</accession>
<sequence length="788" mass="87779">MIKNYLKVAWRGIANNKISSIINIGGLALGMAVSFMLMLYVYNEYSYDKFHTNSERLYQVFKNQPTNGEIRTKPLTQQLLAGTIKKDLPEVEEVARINESKDALIALKGQGIKVNTVAADQSLFNLFDFEFVWGNKRTALTDPTGIVISESTAIAIFGNRNPMGEMLKYENQFPMKVSAVIKDNPQNSSFTFKAIIPWEAFLTQNPWLKGEGWDNYAYFTYLRLKPGASADVLNSKLKDLIGRHFAKDAAVKLFMFPYAKLHLYGEFKNGVSVGGRIEYVRLFLLLAVGILLIACINFMNLSTARSEKRAREVGIRKAIGARRGALIAQFMGESLVMAFLSFLLAVVLMMVLLPVFRNIININLSLPYANPAAWGLALAVTIITGLIAGSYPALFLSSFKPVKVLKGQIVSSNNIIRPRQVLVVLQFTFATSLIIFSIFIYRQINFIKDRPIGYDRDGLVEIAADGRMYDQFNLFRRDILASGAVTDAALISDPINNATGATWNNTWPGQLPGEESISIDCLAATYHFIDTYRLKILEGRDFSSSRPSDSTAVILNEAAVNLMRMKEPVGQQITWMGGKRTVIGVVKNFVLASPYEPVKPVIIGFMQGWATSIGMRLNPNKPVSASLAQLQSIYNKYNPSYPFEYKFTDDTYATKFRNEKLLGAMAVLFTGLAIVLSALGLFGLAAFSAERRRREISIRKVLGAGTAALWLKLSQEFVLLVLISFVIGSLISWYNISQWLAKYTYHTTITVWVFAATLLLSMVICLAAVSWQAIKAALVNPVKNLRSE</sequence>
<dbReference type="STRING" id="1792845.BC343_01960"/>
<dbReference type="Proteomes" id="UP000189739">
    <property type="component" value="Unassembled WGS sequence"/>
</dbReference>
<dbReference type="EMBL" id="MBTF01000001">
    <property type="protein sequence ID" value="OOQ61854.1"/>
    <property type="molecule type" value="Genomic_DNA"/>
</dbReference>
<dbReference type="PANTHER" id="PTHR30572">
    <property type="entry name" value="MEMBRANE COMPONENT OF TRANSPORTER-RELATED"/>
    <property type="match status" value="1"/>
</dbReference>
<keyword evidence="4 6" id="KW-1133">Transmembrane helix</keyword>
<feature type="transmembrane region" description="Helical" evidence="6">
    <location>
        <begin position="749"/>
        <end position="769"/>
    </location>
</feature>
<dbReference type="InterPro" id="IPR050250">
    <property type="entry name" value="Macrolide_Exporter_MacB"/>
</dbReference>
<keyword evidence="5 6" id="KW-0472">Membrane</keyword>
<organism evidence="9 10">
    <name type="scientific">Mucilaginibacter pedocola</name>
    <dbReference type="NCBI Taxonomy" id="1792845"/>
    <lineage>
        <taxon>Bacteria</taxon>
        <taxon>Pseudomonadati</taxon>
        <taxon>Bacteroidota</taxon>
        <taxon>Sphingobacteriia</taxon>
        <taxon>Sphingobacteriales</taxon>
        <taxon>Sphingobacteriaceae</taxon>
        <taxon>Mucilaginibacter</taxon>
    </lineage>
</organism>
<dbReference type="PANTHER" id="PTHR30572:SF18">
    <property type="entry name" value="ABC-TYPE MACROLIDE FAMILY EXPORT SYSTEM PERMEASE COMPONENT 2"/>
    <property type="match status" value="1"/>
</dbReference>
<evidence type="ECO:0000256" key="5">
    <source>
        <dbReference type="ARBA" id="ARBA00023136"/>
    </source>
</evidence>
<dbReference type="GO" id="GO:0005886">
    <property type="term" value="C:plasma membrane"/>
    <property type="evidence" value="ECO:0007669"/>
    <property type="project" value="UniProtKB-SubCell"/>
</dbReference>
<dbReference type="OrthoDB" id="1451596at2"/>
<dbReference type="AlphaFoldDB" id="A0A1S9PLN8"/>
<evidence type="ECO:0000256" key="6">
    <source>
        <dbReference type="SAM" id="Phobius"/>
    </source>
</evidence>
<feature type="transmembrane region" description="Helical" evidence="6">
    <location>
        <begin position="420"/>
        <end position="441"/>
    </location>
</feature>
<evidence type="ECO:0000313" key="9">
    <source>
        <dbReference type="EMBL" id="OOQ61854.1"/>
    </source>
</evidence>
<evidence type="ECO:0000313" key="10">
    <source>
        <dbReference type="Proteomes" id="UP000189739"/>
    </source>
</evidence>
<feature type="transmembrane region" description="Helical" evidence="6">
    <location>
        <begin position="717"/>
        <end position="737"/>
    </location>
</feature>
<feature type="transmembrane region" description="Helical" evidence="6">
    <location>
        <begin position="661"/>
        <end position="687"/>
    </location>
</feature>
<evidence type="ECO:0008006" key="11">
    <source>
        <dbReference type="Google" id="ProtNLM"/>
    </source>
</evidence>
<evidence type="ECO:0000256" key="3">
    <source>
        <dbReference type="ARBA" id="ARBA00022692"/>
    </source>
</evidence>
<proteinExistence type="predicted"/>
<dbReference type="Pfam" id="PF02687">
    <property type="entry name" value="FtsX"/>
    <property type="match status" value="2"/>
</dbReference>
<evidence type="ECO:0000256" key="2">
    <source>
        <dbReference type="ARBA" id="ARBA00022475"/>
    </source>
</evidence>